<accession>A0A7Z7FGZ6</accession>
<protein>
    <submittedName>
        <fullName evidence="2">Uncharacterized protein</fullName>
    </submittedName>
</protein>
<evidence type="ECO:0000256" key="1">
    <source>
        <dbReference type="SAM" id="MobiDB-lite"/>
    </source>
</evidence>
<sequence length="466" mass="51696">MKPLPTPLFDVYALSLPRGHGFGNCPPVEAWQTEDGLAFGVVTRDVNDGSIGVLALRRREDDVWSIVCREHGLGTVTGAVALLKSAMKEGMPREPIPAGTARRPALWDLQRRSPGSIFNLLSQPSHHVAAWLINQVYLALPNPDKNWTGDFQTSNFHTRLWEAHLLACFREQGILVTQPWPSPDFRIENRHGGVAWVEAVTTNPPTPYDHANAKPTTPPRDQHERSFGPAAVRFAKTLRNKLERHYDLLDHVAGQPFAIALADFHAPGSMVWSREALIAYLYGTGVDVTERDGKRVATAADIKYLLSDPPIPAGLFRTDENAALSAVIFTNTCSISKFNRVGISAGAQANGLRYVRVGEFYDRTPGALKGIPFCLDIISEKYRTLWPHGYEPWSADLEVFHNPHATNPLPRTLLPEVTHWFDAGGEIICESHYETSILWSRTLIRNMSDPIPTLSDFLGQGPPVAK</sequence>
<evidence type="ECO:0000313" key="3">
    <source>
        <dbReference type="Proteomes" id="UP000198900"/>
    </source>
</evidence>
<dbReference type="EMBL" id="FNDI01000003">
    <property type="protein sequence ID" value="SDH23787.1"/>
    <property type="molecule type" value="Genomic_DNA"/>
</dbReference>
<name>A0A7Z7FGZ6_9BURK</name>
<comment type="caution">
    <text evidence="2">The sequence shown here is derived from an EMBL/GenBank/DDBJ whole genome shotgun (WGS) entry which is preliminary data.</text>
</comment>
<dbReference type="AlphaFoldDB" id="A0A7Z7FGZ6"/>
<proteinExistence type="predicted"/>
<organism evidence="2 3">
    <name type="scientific">Paraburkholderia steynii</name>
    <dbReference type="NCBI Taxonomy" id="1245441"/>
    <lineage>
        <taxon>Bacteria</taxon>
        <taxon>Pseudomonadati</taxon>
        <taxon>Pseudomonadota</taxon>
        <taxon>Betaproteobacteria</taxon>
        <taxon>Burkholderiales</taxon>
        <taxon>Burkholderiaceae</taxon>
        <taxon>Paraburkholderia</taxon>
    </lineage>
</organism>
<reference evidence="2" key="1">
    <citation type="submission" date="2016-10" db="EMBL/GenBank/DDBJ databases">
        <authorList>
            <person name="Varghese N."/>
            <person name="Submissions S."/>
        </authorList>
    </citation>
    <scope>NUCLEOTIDE SEQUENCE [LARGE SCALE GENOMIC DNA]</scope>
    <source>
        <strain evidence="2">YR281</strain>
    </source>
</reference>
<evidence type="ECO:0000313" key="2">
    <source>
        <dbReference type="EMBL" id="SDH23787.1"/>
    </source>
</evidence>
<dbReference type="Proteomes" id="UP000198900">
    <property type="component" value="Unassembled WGS sequence"/>
</dbReference>
<gene>
    <name evidence="2" type="ORF">SAMN04487926_10311</name>
</gene>
<keyword evidence="3" id="KW-1185">Reference proteome</keyword>
<feature type="region of interest" description="Disordered" evidence="1">
    <location>
        <begin position="204"/>
        <end position="225"/>
    </location>
</feature>
<dbReference type="RefSeq" id="WP_091776210.1">
    <property type="nucleotide sequence ID" value="NZ_FNDI01000003.1"/>
</dbReference>